<evidence type="ECO:0000313" key="8">
    <source>
        <dbReference type="Proteomes" id="UP000218831"/>
    </source>
</evidence>
<dbReference type="GO" id="GO:0055085">
    <property type="term" value="P:transmembrane transport"/>
    <property type="evidence" value="ECO:0007669"/>
    <property type="project" value="InterPro"/>
</dbReference>
<feature type="domain" description="TonB C-terminal" evidence="6">
    <location>
        <begin position="453"/>
        <end position="548"/>
    </location>
</feature>
<evidence type="ECO:0000313" key="7">
    <source>
        <dbReference type="EMBL" id="PAU95876.1"/>
    </source>
</evidence>
<feature type="transmembrane region" description="Helical" evidence="5">
    <location>
        <begin position="17"/>
        <end position="36"/>
    </location>
</feature>
<accession>A0A2A2GE03</accession>
<dbReference type="AlphaFoldDB" id="A0A2A2GE03"/>
<evidence type="ECO:0000256" key="3">
    <source>
        <dbReference type="ARBA" id="ARBA00022989"/>
    </source>
</evidence>
<keyword evidence="8" id="KW-1185">Reference proteome</keyword>
<dbReference type="PROSITE" id="PS52015">
    <property type="entry name" value="TONB_CTD"/>
    <property type="match status" value="1"/>
</dbReference>
<protein>
    <recommendedName>
        <fullName evidence="6">TonB C-terminal domain-containing protein</fullName>
    </recommendedName>
</protein>
<evidence type="ECO:0000256" key="1">
    <source>
        <dbReference type="ARBA" id="ARBA00004167"/>
    </source>
</evidence>
<dbReference type="NCBIfam" id="TIGR01352">
    <property type="entry name" value="tonB_Cterm"/>
    <property type="match status" value="1"/>
</dbReference>
<feature type="transmembrane region" description="Helical" evidence="5">
    <location>
        <begin position="48"/>
        <end position="67"/>
    </location>
</feature>
<dbReference type="Gene3D" id="3.30.1150.10">
    <property type="match status" value="1"/>
</dbReference>
<dbReference type="Pfam" id="PF05569">
    <property type="entry name" value="Peptidase_M56"/>
    <property type="match status" value="1"/>
</dbReference>
<dbReference type="RefSeq" id="WP_095605120.1">
    <property type="nucleotide sequence ID" value="NZ_NSKE01000001.1"/>
</dbReference>
<keyword evidence="4 5" id="KW-0472">Membrane</keyword>
<dbReference type="GO" id="GO:0016020">
    <property type="term" value="C:membrane"/>
    <property type="evidence" value="ECO:0007669"/>
    <property type="project" value="UniProtKB-SubCell"/>
</dbReference>
<evidence type="ECO:0000256" key="2">
    <source>
        <dbReference type="ARBA" id="ARBA00022692"/>
    </source>
</evidence>
<evidence type="ECO:0000259" key="6">
    <source>
        <dbReference type="PROSITE" id="PS52015"/>
    </source>
</evidence>
<dbReference type="InterPro" id="IPR052173">
    <property type="entry name" value="Beta-lactam_resp_regulator"/>
</dbReference>
<feature type="transmembrane region" description="Helical" evidence="5">
    <location>
        <begin position="110"/>
        <end position="128"/>
    </location>
</feature>
<reference evidence="7 8" key="1">
    <citation type="submission" date="2017-08" db="EMBL/GenBank/DDBJ databases">
        <title>Aliifodinibius alkalisoli sp. nov., isolated from saline alkaline soil.</title>
        <authorList>
            <person name="Liu D."/>
            <person name="Zhang G."/>
        </authorList>
    </citation>
    <scope>NUCLEOTIDE SEQUENCE [LARGE SCALE GENOMIC DNA]</scope>
    <source>
        <strain evidence="7 8">WN023</strain>
    </source>
</reference>
<dbReference type="PANTHER" id="PTHR34978">
    <property type="entry name" value="POSSIBLE SENSOR-TRANSDUCER PROTEIN BLAR"/>
    <property type="match status" value="1"/>
</dbReference>
<keyword evidence="3 5" id="KW-1133">Transmembrane helix</keyword>
<dbReference type="EMBL" id="NSKE01000001">
    <property type="protein sequence ID" value="PAU95876.1"/>
    <property type="molecule type" value="Genomic_DNA"/>
</dbReference>
<dbReference type="InterPro" id="IPR008756">
    <property type="entry name" value="Peptidase_M56"/>
</dbReference>
<dbReference type="SUPFAM" id="SSF74653">
    <property type="entry name" value="TolA/TonB C-terminal domain"/>
    <property type="match status" value="1"/>
</dbReference>
<name>A0A2A2GE03_9BACT</name>
<evidence type="ECO:0000256" key="4">
    <source>
        <dbReference type="ARBA" id="ARBA00023136"/>
    </source>
</evidence>
<comment type="subcellular location">
    <subcellularLocation>
        <location evidence="1">Membrane</location>
        <topology evidence="1">Single-pass membrane protein</topology>
    </subcellularLocation>
</comment>
<keyword evidence="2 5" id="KW-0812">Transmembrane</keyword>
<dbReference type="CDD" id="cd07341">
    <property type="entry name" value="M56_BlaR1_MecR1_like"/>
    <property type="match status" value="1"/>
</dbReference>
<comment type="caution">
    <text evidence="7">The sequence shown here is derived from an EMBL/GenBank/DDBJ whole genome shotgun (WGS) entry which is preliminary data.</text>
</comment>
<dbReference type="Proteomes" id="UP000218831">
    <property type="component" value="Unassembled WGS sequence"/>
</dbReference>
<dbReference type="Gene3D" id="2.170.130.10">
    <property type="entry name" value="TonB-dependent receptor, plug domain"/>
    <property type="match status" value="1"/>
</dbReference>
<dbReference type="OrthoDB" id="1522859at2"/>
<dbReference type="Pfam" id="PF03544">
    <property type="entry name" value="TonB_C"/>
    <property type="match status" value="1"/>
</dbReference>
<dbReference type="InterPro" id="IPR037682">
    <property type="entry name" value="TonB_C"/>
</dbReference>
<dbReference type="InterPro" id="IPR037066">
    <property type="entry name" value="Plug_dom_sf"/>
</dbReference>
<dbReference type="PANTHER" id="PTHR34978:SF3">
    <property type="entry name" value="SLR0241 PROTEIN"/>
    <property type="match status" value="1"/>
</dbReference>
<gene>
    <name evidence="7" type="ORF">CK503_02140</name>
</gene>
<evidence type="ECO:0000256" key="5">
    <source>
        <dbReference type="SAM" id="Phobius"/>
    </source>
</evidence>
<proteinExistence type="predicted"/>
<dbReference type="InterPro" id="IPR006260">
    <property type="entry name" value="TonB/TolA_C"/>
</dbReference>
<organism evidence="7 8">
    <name type="scientific">Fodinibius salipaludis</name>
    <dbReference type="NCBI Taxonomy" id="2032627"/>
    <lineage>
        <taxon>Bacteria</taxon>
        <taxon>Pseudomonadati</taxon>
        <taxon>Balneolota</taxon>
        <taxon>Balneolia</taxon>
        <taxon>Balneolales</taxon>
        <taxon>Balneolaceae</taxon>
        <taxon>Fodinibius</taxon>
    </lineage>
</organism>
<sequence>MEFVNLFQSFGDQLIEYLWLPVIIWTLVAAPVAWALSKYELRNAIYHYHIRTALLLVLPLGLLGTYLTDKINSSTESVVAGISIIIQNPIPVSASSSDPSILNAIMTPQFLTGAISLILLLGAVLLLLKLMFDFAQLRATGNKLNFSPLSNEKELLNTLPGSSDQYKNTQIAYSEDTAIPYTFGWLNTKIVLPTDLKRNPESLAMAVQHELVHIKNHDFLLNSLLVSIKSLFWFHPLVYYLHSSREEYREILCDSQVLATNQFSKKKYASLLFELAKRDCHQRLALSMAVNKSSLKKRIQIMSNQNLTTMNFRSSFLITLFAAALLTVTISCTDMADDNITKSDVEKTQAQMSNNSSDNFPLYVINGEEWDRTEENKNKLTRLKPKYIKSVDVLKGEKATNKYGDKGKNGVIQMNVNNPDKAFTDLKDEALSPPPPPSKANDGNYYVAVEDMPELVGGLSSLQKMINYPEEASEAGAEGRVIVQFIIDKDGNVENPTIIKGVHESLDQEALRVVKQADFTPGKVKGEPVRVQYSLPISFQLSTDDEES</sequence>
<feature type="transmembrane region" description="Helical" evidence="5">
    <location>
        <begin position="312"/>
        <end position="332"/>
    </location>
</feature>